<evidence type="ECO:0000313" key="1">
    <source>
        <dbReference type="EMBL" id="KKN44946.1"/>
    </source>
</evidence>
<organism evidence="1">
    <name type="scientific">marine sediment metagenome</name>
    <dbReference type="NCBI Taxonomy" id="412755"/>
    <lineage>
        <taxon>unclassified sequences</taxon>
        <taxon>metagenomes</taxon>
        <taxon>ecological metagenomes</taxon>
    </lineage>
</organism>
<comment type="caution">
    <text evidence="1">The sequence shown here is derived from an EMBL/GenBank/DDBJ whole genome shotgun (WGS) entry which is preliminary data.</text>
</comment>
<gene>
    <name evidence="1" type="ORF">LCGC14_0688240</name>
</gene>
<dbReference type="EMBL" id="LAZR01001419">
    <property type="protein sequence ID" value="KKN44946.1"/>
    <property type="molecule type" value="Genomic_DNA"/>
</dbReference>
<dbReference type="AlphaFoldDB" id="A0A0F9T7J9"/>
<name>A0A0F9T7J9_9ZZZZ</name>
<protein>
    <submittedName>
        <fullName evidence="1">Uncharacterized protein</fullName>
    </submittedName>
</protein>
<reference evidence="1" key="1">
    <citation type="journal article" date="2015" name="Nature">
        <title>Complex archaea that bridge the gap between prokaryotes and eukaryotes.</title>
        <authorList>
            <person name="Spang A."/>
            <person name="Saw J.H."/>
            <person name="Jorgensen S.L."/>
            <person name="Zaremba-Niedzwiedzka K."/>
            <person name="Martijn J."/>
            <person name="Lind A.E."/>
            <person name="van Eijk R."/>
            <person name="Schleper C."/>
            <person name="Guy L."/>
            <person name="Ettema T.J."/>
        </authorList>
    </citation>
    <scope>NUCLEOTIDE SEQUENCE</scope>
</reference>
<proteinExistence type="predicted"/>
<sequence>MKLCDRECNLRERRGSNPKVCCFECGKLLGCPSTCGLGRVPAVGKPIYKDCEGDPDKLRN</sequence>
<accession>A0A0F9T7J9</accession>